<dbReference type="PANTHER" id="PTHR30329">
    <property type="entry name" value="STATOR ELEMENT OF FLAGELLAR MOTOR COMPLEX"/>
    <property type="match status" value="1"/>
</dbReference>
<proteinExistence type="predicted"/>
<dbReference type="InterPro" id="IPR036737">
    <property type="entry name" value="OmpA-like_sf"/>
</dbReference>
<evidence type="ECO:0000313" key="8">
    <source>
        <dbReference type="Proteomes" id="UP000243507"/>
    </source>
</evidence>
<evidence type="ECO:0000256" key="1">
    <source>
        <dbReference type="ARBA" id="ARBA00004442"/>
    </source>
</evidence>
<dbReference type="Proteomes" id="UP000243507">
    <property type="component" value="Unassembled WGS sequence"/>
</dbReference>
<name>A0A2A4CPB8_9RHOB</name>
<accession>A0A2A4CPB8</accession>
<dbReference type="AlphaFoldDB" id="A0A2A4CPB8"/>
<evidence type="ECO:0000259" key="6">
    <source>
        <dbReference type="PROSITE" id="PS51123"/>
    </source>
</evidence>
<keyword evidence="3" id="KW-0998">Cell outer membrane</keyword>
<sequence>MKTTFLGIAALAAGLALSACGPQGRAFYSEAGSQLDTGYFGNATMNNTLVQSGARDFTISLAKRFAGEVPNTVNFAFNSAVLTPEAQAVLRQQADWIKQFPEVRFRVFGHTDLVGTNAYNKSLGMKRARAVVAYLTGQGISRSRLEAVVSYGETQPLIFTQEPNEQNRRTVTEVSGFVNSHPAVLNGKYAQVVFREYIRSASVIPITQIEGTTQGD</sequence>
<comment type="caution">
    <text evidence="7">The sequence shown here is derived from an EMBL/GenBank/DDBJ whole genome shotgun (WGS) entry which is preliminary data.</text>
</comment>
<evidence type="ECO:0000256" key="2">
    <source>
        <dbReference type="ARBA" id="ARBA00023136"/>
    </source>
</evidence>
<keyword evidence="8" id="KW-1185">Reference proteome</keyword>
<dbReference type="PROSITE" id="PS51257">
    <property type="entry name" value="PROKAR_LIPOPROTEIN"/>
    <property type="match status" value="1"/>
</dbReference>
<comment type="subcellular location">
    <subcellularLocation>
        <location evidence="1">Cell outer membrane</location>
    </subcellularLocation>
</comment>
<gene>
    <name evidence="7" type="ORF">CLN94_00475</name>
</gene>
<dbReference type="RefSeq" id="WP_096429919.1">
    <property type="nucleotide sequence ID" value="NZ_NTJD01000001.1"/>
</dbReference>
<dbReference type="EMBL" id="NTJD01000001">
    <property type="protein sequence ID" value="PCD77833.1"/>
    <property type="molecule type" value="Genomic_DNA"/>
</dbReference>
<dbReference type="InterPro" id="IPR006665">
    <property type="entry name" value="OmpA-like"/>
</dbReference>
<feature type="signal peptide" evidence="5">
    <location>
        <begin position="1"/>
        <end position="18"/>
    </location>
</feature>
<evidence type="ECO:0000256" key="5">
    <source>
        <dbReference type="SAM" id="SignalP"/>
    </source>
</evidence>
<dbReference type="InterPro" id="IPR006664">
    <property type="entry name" value="OMP_bac"/>
</dbReference>
<dbReference type="InterPro" id="IPR050330">
    <property type="entry name" value="Bact_OuterMem_StrucFunc"/>
</dbReference>
<dbReference type="PANTHER" id="PTHR30329:SF21">
    <property type="entry name" value="LIPOPROTEIN YIAD-RELATED"/>
    <property type="match status" value="1"/>
</dbReference>
<feature type="domain" description="OmpA-like" evidence="6">
    <location>
        <begin position="62"/>
        <end position="178"/>
    </location>
</feature>
<dbReference type="OrthoDB" id="9810367at2"/>
<dbReference type="CDD" id="cd07185">
    <property type="entry name" value="OmpA_C-like"/>
    <property type="match status" value="1"/>
</dbReference>
<dbReference type="PRINTS" id="PR01021">
    <property type="entry name" value="OMPADOMAIN"/>
</dbReference>
<evidence type="ECO:0000256" key="3">
    <source>
        <dbReference type="ARBA" id="ARBA00023237"/>
    </source>
</evidence>
<protein>
    <recommendedName>
        <fullName evidence="6">OmpA-like domain-containing protein</fullName>
    </recommendedName>
</protein>
<keyword evidence="5" id="KW-0732">Signal</keyword>
<organism evidence="7 8">
    <name type="scientific">Pseudothioclava arenosa</name>
    <dbReference type="NCBI Taxonomy" id="1795308"/>
    <lineage>
        <taxon>Bacteria</taxon>
        <taxon>Pseudomonadati</taxon>
        <taxon>Pseudomonadota</taxon>
        <taxon>Alphaproteobacteria</taxon>
        <taxon>Rhodobacterales</taxon>
        <taxon>Paracoccaceae</taxon>
        <taxon>Pseudothioclava</taxon>
    </lineage>
</organism>
<dbReference type="Pfam" id="PF00691">
    <property type="entry name" value="OmpA"/>
    <property type="match status" value="1"/>
</dbReference>
<dbReference type="GO" id="GO:0009279">
    <property type="term" value="C:cell outer membrane"/>
    <property type="evidence" value="ECO:0007669"/>
    <property type="project" value="UniProtKB-SubCell"/>
</dbReference>
<reference evidence="7 8" key="1">
    <citation type="submission" date="2017-09" db="EMBL/GenBank/DDBJ databases">
        <title>A multilocus sequence analysis scheme for characterization of bacteria in the genus Thioclava.</title>
        <authorList>
            <person name="Liu Y."/>
            <person name="Shao Z."/>
        </authorList>
    </citation>
    <scope>NUCLEOTIDE SEQUENCE [LARGE SCALE GENOMIC DNA]</scope>
    <source>
        <strain evidence="7 8">CAU 1312</strain>
    </source>
</reference>
<dbReference type="SUPFAM" id="SSF103088">
    <property type="entry name" value="OmpA-like"/>
    <property type="match status" value="1"/>
</dbReference>
<feature type="chain" id="PRO_5012449661" description="OmpA-like domain-containing protein" evidence="5">
    <location>
        <begin position="19"/>
        <end position="216"/>
    </location>
</feature>
<evidence type="ECO:0000256" key="4">
    <source>
        <dbReference type="PROSITE-ProRule" id="PRU00473"/>
    </source>
</evidence>
<dbReference type="Gene3D" id="3.30.1330.60">
    <property type="entry name" value="OmpA-like domain"/>
    <property type="match status" value="1"/>
</dbReference>
<dbReference type="PROSITE" id="PS51123">
    <property type="entry name" value="OMPA_2"/>
    <property type="match status" value="1"/>
</dbReference>
<keyword evidence="2 4" id="KW-0472">Membrane</keyword>
<evidence type="ECO:0000313" key="7">
    <source>
        <dbReference type="EMBL" id="PCD77833.1"/>
    </source>
</evidence>